<evidence type="ECO:0000313" key="2">
    <source>
        <dbReference type="EMBL" id="KZT73194.1"/>
    </source>
</evidence>
<dbReference type="AlphaFoldDB" id="A0A165TBL2"/>
<gene>
    <name evidence="2" type="ORF">DAEQUDRAFT_512338</name>
</gene>
<feature type="region of interest" description="Disordered" evidence="1">
    <location>
        <begin position="103"/>
        <end position="139"/>
    </location>
</feature>
<evidence type="ECO:0008006" key="4">
    <source>
        <dbReference type="Google" id="ProtNLM"/>
    </source>
</evidence>
<keyword evidence="3" id="KW-1185">Reference proteome</keyword>
<protein>
    <recommendedName>
        <fullName evidence="4">HNH nuclease domain-containing protein</fullName>
    </recommendedName>
</protein>
<sequence>MQNCYSMSQPLPPNVYYARQSWRDAYSTTHKCLHYEHVGNTSGDATSLVRARILGYSVREATSDSGRDVLACAINSCGNDAQFERPATLYIAHFLRCFRAKKSHTPTPSSHPSRPSFDDTQDTLKDVPEEAPRDHTMAKQKALTRDGYRCMLTGAFDAQSVKVKPHIRPASPLGIITNTEAAHIFPESMKAGISGGEQDGTKHNCVATVWAAMARFGDTSRLR</sequence>
<organism evidence="2 3">
    <name type="scientific">Daedalea quercina L-15889</name>
    <dbReference type="NCBI Taxonomy" id="1314783"/>
    <lineage>
        <taxon>Eukaryota</taxon>
        <taxon>Fungi</taxon>
        <taxon>Dikarya</taxon>
        <taxon>Basidiomycota</taxon>
        <taxon>Agaricomycotina</taxon>
        <taxon>Agaricomycetes</taxon>
        <taxon>Polyporales</taxon>
        <taxon>Fomitopsis</taxon>
    </lineage>
</organism>
<evidence type="ECO:0000256" key="1">
    <source>
        <dbReference type="SAM" id="MobiDB-lite"/>
    </source>
</evidence>
<accession>A0A165TBL2</accession>
<dbReference type="STRING" id="1314783.A0A165TBL2"/>
<feature type="compositionally biased region" description="Basic and acidic residues" evidence="1">
    <location>
        <begin position="122"/>
        <end position="139"/>
    </location>
</feature>
<evidence type="ECO:0000313" key="3">
    <source>
        <dbReference type="Proteomes" id="UP000076727"/>
    </source>
</evidence>
<feature type="compositionally biased region" description="Low complexity" evidence="1">
    <location>
        <begin position="105"/>
        <end position="115"/>
    </location>
</feature>
<dbReference type="Proteomes" id="UP000076727">
    <property type="component" value="Unassembled WGS sequence"/>
</dbReference>
<dbReference type="EMBL" id="KV429038">
    <property type="protein sequence ID" value="KZT73194.1"/>
    <property type="molecule type" value="Genomic_DNA"/>
</dbReference>
<reference evidence="2 3" key="1">
    <citation type="journal article" date="2016" name="Mol. Biol. Evol.">
        <title>Comparative Genomics of Early-Diverging Mushroom-Forming Fungi Provides Insights into the Origins of Lignocellulose Decay Capabilities.</title>
        <authorList>
            <person name="Nagy L.G."/>
            <person name="Riley R."/>
            <person name="Tritt A."/>
            <person name="Adam C."/>
            <person name="Daum C."/>
            <person name="Floudas D."/>
            <person name="Sun H."/>
            <person name="Yadav J.S."/>
            <person name="Pangilinan J."/>
            <person name="Larsson K.H."/>
            <person name="Matsuura K."/>
            <person name="Barry K."/>
            <person name="Labutti K."/>
            <person name="Kuo R."/>
            <person name="Ohm R.A."/>
            <person name="Bhattacharya S.S."/>
            <person name="Shirouzu T."/>
            <person name="Yoshinaga Y."/>
            <person name="Martin F.M."/>
            <person name="Grigoriev I.V."/>
            <person name="Hibbett D.S."/>
        </authorList>
    </citation>
    <scope>NUCLEOTIDE SEQUENCE [LARGE SCALE GENOMIC DNA]</scope>
    <source>
        <strain evidence="2 3">L-15889</strain>
    </source>
</reference>
<dbReference type="OrthoDB" id="2801117at2759"/>
<proteinExistence type="predicted"/>
<name>A0A165TBL2_9APHY</name>